<dbReference type="Proteomes" id="UP001291687">
    <property type="component" value="Unassembled WGS sequence"/>
</dbReference>
<feature type="transmembrane region" description="Helical" evidence="1">
    <location>
        <begin position="72"/>
        <end position="94"/>
    </location>
</feature>
<evidence type="ECO:0000313" key="3">
    <source>
        <dbReference type="Proteomes" id="UP001291687"/>
    </source>
</evidence>
<gene>
    <name evidence="2" type="ORF">Megvenef_00329</name>
</gene>
<reference evidence="2 3" key="1">
    <citation type="submission" date="2023-03" db="EMBL/GenBank/DDBJ databases">
        <title>Host association and intracellularity evolved multiple times independently in the Rickettsiales.</title>
        <authorList>
            <person name="Castelli M."/>
            <person name="Nardi T."/>
            <person name="Gammuto L."/>
            <person name="Bellinzona G."/>
            <person name="Sabaneyeva E."/>
            <person name="Potekhin A."/>
            <person name="Serra V."/>
            <person name="Petroni G."/>
            <person name="Sassera D."/>
        </authorList>
    </citation>
    <scope>NUCLEOTIDE SEQUENCE [LARGE SCALE GENOMIC DNA]</scope>
    <source>
        <strain evidence="2 3">Sr 2-6</strain>
    </source>
</reference>
<organism evidence="2 3">
    <name type="scientific">Candidatus Megaera venefica</name>
    <dbReference type="NCBI Taxonomy" id="2055910"/>
    <lineage>
        <taxon>Bacteria</taxon>
        <taxon>Pseudomonadati</taxon>
        <taxon>Pseudomonadota</taxon>
        <taxon>Alphaproteobacteria</taxon>
        <taxon>Rickettsiales</taxon>
        <taxon>Rickettsiaceae</taxon>
        <taxon>Candidatus Megaera</taxon>
    </lineage>
</organism>
<dbReference type="EMBL" id="JARJFB010000014">
    <property type="protein sequence ID" value="MEA0970370.1"/>
    <property type="molecule type" value="Genomic_DNA"/>
</dbReference>
<keyword evidence="1" id="KW-0472">Membrane</keyword>
<evidence type="ECO:0000313" key="2">
    <source>
        <dbReference type="EMBL" id="MEA0970370.1"/>
    </source>
</evidence>
<comment type="caution">
    <text evidence="2">The sequence shown here is derived from an EMBL/GenBank/DDBJ whole genome shotgun (WGS) entry which is preliminary data.</text>
</comment>
<protein>
    <submittedName>
        <fullName evidence="2">DUF1640 domain-containing protein</fullName>
    </submittedName>
</protein>
<accession>A0ABU5NB19</accession>
<proteinExistence type="predicted"/>
<keyword evidence="1" id="KW-0812">Transmembrane</keyword>
<dbReference type="RefSeq" id="WP_322776272.1">
    <property type="nucleotide sequence ID" value="NZ_JARJFB010000014.1"/>
</dbReference>
<keyword evidence="3" id="KW-1185">Reference proteome</keyword>
<sequence>MILDTHEAVEKMVEAGASKKMAEAIVKTINTSSDHLATKEDIRALKSDLFQVKTELKGEIAQVKTELGWIKAMLFAVLGLLIAPMVAQFIALYLK</sequence>
<evidence type="ECO:0000256" key="1">
    <source>
        <dbReference type="SAM" id="Phobius"/>
    </source>
</evidence>
<name>A0ABU5NB19_9RICK</name>
<keyword evidence="1" id="KW-1133">Transmembrane helix</keyword>